<dbReference type="PANTHER" id="PTHR48022:SF70">
    <property type="entry name" value="MONOSACCHARIDE TRANSPORTER, PUTATIVE (AFU_ORTHOLOGUE AFUA_5G14540)-RELATED"/>
    <property type="match status" value="1"/>
</dbReference>
<proteinExistence type="inferred from homology"/>
<dbReference type="SUPFAM" id="SSF103473">
    <property type="entry name" value="MFS general substrate transporter"/>
    <property type="match status" value="1"/>
</dbReference>
<protein>
    <submittedName>
        <fullName evidence="9">Putative lactose permease</fullName>
    </submittedName>
</protein>
<dbReference type="InParanoid" id="A3LQZ9"/>
<feature type="domain" description="Major facilitator superfamily (MFS) profile" evidence="8">
    <location>
        <begin position="4"/>
        <end position="453"/>
    </location>
</feature>
<evidence type="ECO:0000313" key="9">
    <source>
        <dbReference type="EMBL" id="ABN65648.2"/>
    </source>
</evidence>
<dbReference type="InterPro" id="IPR020846">
    <property type="entry name" value="MFS_dom"/>
</dbReference>
<keyword evidence="6 7" id="KW-0472">Membrane</keyword>
<evidence type="ECO:0000256" key="4">
    <source>
        <dbReference type="ARBA" id="ARBA00022692"/>
    </source>
</evidence>
<dbReference type="eggNOG" id="KOG0254">
    <property type="taxonomic scope" value="Eukaryota"/>
</dbReference>
<dbReference type="HOGENOM" id="CLU_001265_30_13_1"/>
<keyword evidence="5 7" id="KW-1133">Transmembrane helix</keyword>
<evidence type="ECO:0000256" key="5">
    <source>
        <dbReference type="ARBA" id="ARBA00022989"/>
    </source>
</evidence>
<dbReference type="PROSITE" id="PS50850">
    <property type="entry name" value="MFS"/>
    <property type="match status" value="1"/>
</dbReference>
<comment type="similarity">
    <text evidence="2">Belongs to the major facilitator superfamily. Sugar transporter (TC 2.A.1.1) family.</text>
</comment>
<reference evidence="9 10" key="1">
    <citation type="journal article" date="2007" name="Nat. Biotechnol.">
        <title>Genome sequence of the lignocellulose-bioconverting and xylose-fermenting yeast Pichia stipitis.</title>
        <authorList>
            <person name="Jeffries T.W."/>
            <person name="Grigoriev I.V."/>
            <person name="Grimwood J."/>
            <person name="Laplaza J.M."/>
            <person name="Aerts A."/>
            <person name="Salamov A."/>
            <person name="Schmutz J."/>
            <person name="Lindquist E."/>
            <person name="Dehal P."/>
            <person name="Shapiro H."/>
            <person name="Jin Y.S."/>
            <person name="Passoth V."/>
            <person name="Richardson P.M."/>
        </authorList>
    </citation>
    <scope>NUCLEOTIDE SEQUENCE [LARGE SCALE GENOMIC DNA]</scope>
    <source>
        <strain evidence="10">ATCC 58785 / CBS 6054 / NBRC 10063 / NRRL Y-11545</strain>
    </source>
</reference>
<dbReference type="GeneID" id="4837827"/>
<feature type="transmembrane region" description="Helical" evidence="7">
    <location>
        <begin position="127"/>
        <end position="147"/>
    </location>
</feature>
<dbReference type="Pfam" id="PF00083">
    <property type="entry name" value="Sugar_tr"/>
    <property type="match status" value="1"/>
</dbReference>
<dbReference type="InterPro" id="IPR050360">
    <property type="entry name" value="MFS_Sugar_Transporters"/>
</dbReference>
<dbReference type="GO" id="GO:0005351">
    <property type="term" value="F:carbohydrate:proton symporter activity"/>
    <property type="evidence" value="ECO:0007669"/>
    <property type="project" value="TreeGrafter"/>
</dbReference>
<evidence type="ECO:0000256" key="7">
    <source>
        <dbReference type="SAM" id="Phobius"/>
    </source>
</evidence>
<evidence type="ECO:0000313" key="10">
    <source>
        <dbReference type="Proteomes" id="UP000002258"/>
    </source>
</evidence>
<sequence>LYTICAGLYLCSTMNGYDGSLQTAIETLPAYRTYFNLSNSASDTGLVFSIFPAGAICATIFIWLGDYIGRVLTIIIGLVGTIVGSIVVSSTHNHSAYIGGRFLLSFFSTIANCTAAILLTESVPYDMRWLVGCFNTFYYIGSIIATWTMYGTSKNFEGPQTFKIGLWLQILCPGMALVLICSSALLGFGDSPRYYYGKNKIETARDFIIKYHANGDVSHPIVAAEMEELELSFRTNGFLKPKDYLNYSNFFRTTSNRKRTALVVAWSWFNQFSGNQVITYYMTTLFLTLGIKNATTRLLLTGINSILCYIFATCGGLLIDRLPRRWVLLYANAGFVICFAGLAAAVRAFQADANNHTAASAGIAFMYLFMTIFFSFAFTPLQPIYPAEVMSNDMRGRGMALYFFISNVASFVNLYSAPVAMQNIKYWYYVFFVFWDAFQFAIIYFFFVETCALTLEEIEVVFKEKHTVKESIKFNKRKEEIMREEEITREEYTEQKTNS</sequence>
<feature type="transmembrane region" description="Helical" evidence="7">
    <location>
        <begin position="358"/>
        <end position="378"/>
    </location>
</feature>
<evidence type="ECO:0000259" key="8">
    <source>
        <dbReference type="PROSITE" id="PS50850"/>
    </source>
</evidence>
<dbReference type="RefSeq" id="XP_001383677.2">
    <property type="nucleotide sequence ID" value="XM_001383640.1"/>
</dbReference>
<evidence type="ECO:0000256" key="1">
    <source>
        <dbReference type="ARBA" id="ARBA00004141"/>
    </source>
</evidence>
<comment type="subcellular location">
    <subcellularLocation>
        <location evidence="1">Membrane</location>
        <topology evidence="1">Multi-pass membrane protein</topology>
    </subcellularLocation>
</comment>
<dbReference type="FunFam" id="1.20.1250.20:FF:000134">
    <property type="entry name" value="MFS sugar transporter protein"/>
    <property type="match status" value="1"/>
</dbReference>
<dbReference type="InterPro" id="IPR036259">
    <property type="entry name" value="MFS_trans_sf"/>
</dbReference>
<dbReference type="KEGG" id="pic:PICST_57768"/>
<feature type="transmembrane region" description="Helical" evidence="7">
    <location>
        <begin position="71"/>
        <end position="90"/>
    </location>
</feature>
<dbReference type="OrthoDB" id="6133115at2759"/>
<accession>A3LQZ9</accession>
<dbReference type="AlphaFoldDB" id="A3LQZ9"/>
<feature type="transmembrane region" description="Helical" evidence="7">
    <location>
        <begin position="426"/>
        <end position="447"/>
    </location>
</feature>
<dbReference type="EMBL" id="CP000497">
    <property type="protein sequence ID" value="ABN65648.2"/>
    <property type="molecule type" value="Genomic_DNA"/>
</dbReference>
<feature type="transmembrane region" description="Helical" evidence="7">
    <location>
        <begin position="260"/>
        <end position="278"/>
    </location>
</feature>
<feature type="non-terminal residue" evidence="9">
    <location>
        <position position="1"/>
    </location>
</feature>
<dbReference type="InterPro" id="IPR005828">
    <property type="entry name" value="MFS_sugar_transport-like"/>
</dbReference>
<evidence type="ECO:0000256" key="2">
    <source>
        <dbReference type="ARBA" id="ARBA00010992"/>
    </source>
</evidence>
<dbReference type="OMA" id="KLYSICA"/>
<feature type="transmembrane region" description="Helical" evidence="7">
    <location>
        <begin position="167"/>
        <end position="188"/>
    </location>
</feature>
<name>A3LQZ9_PICST</name>
<keyword evidence="10" id="KW-1185">Reference proteome</keyword>
<dbReference type="Gene3D" id="1.20.1250.20">
    <property type="entry name" value="MFS general substrate transporter like domains"/>
    <property type="match status" value="1"/>
</dbReference>
<gene>
    <name evidence="9" type="primary">LAC3</name>
    <name evidence="9" type="ORF">PICST_57768</name>
</gene>
<feature type="transmembrane region" description="Helical" evidence="7">
    <location>
        <begin position="102"/>
        <end position="120"/>
    </location>
</feature>
<evidence type="ECO:0000256" key="6">
    <source>
        <dbReference type="ARBA" id="ARBA00023136"/>
    </source>
</evidence>
<dbReference type="GO" id="GO:0016020">
    <property type="term" value="C:membrane"/>
    <property type="evidence" value="ECO:0007669"/>
    <property type="project" value="UniProtKB-SubCell"/>
</dbReference>
<evidence type="ECO:0000256" key="3">
    <source>
        <dbReference type="ARBA" id="ARBA00022448"/>
    </source>
</evidence>
<feature type="transmembrane region" description="Helical" evidence="7">
    <location>
        <begin position="399"/>
        <end position="420"/>
    </location>
</feature>
<dbReference type="PANTHER" id="PTHR48022">
    <property type="entry name" value="PLASTIDIC GLUCOSE TRANSPORTER 4"/>
    <property type="match status" value="1"/>
</dbReference>
<keyword evidence="4 7" id="KW-0812">Transmembrane</keyword>
<feature type="transmembrane region" description="Helical" evidence="7">
    <location>
        <begin position="298"/>
        <end position="319"/>
    </location>
</feature>
<keyword evidence="3" id="KW-0813">Transport</keyword>
<organism evidence="9 10">
    <name type="scientific">Scheffersomyces stipitis (strain ATCC 58785 / CBS 6054 / NBRC 10063 / NRRL Y-11545)</name>
    <name type="common">Yeast</name>
    <name type="synonym">Pichia stipitis</name>
    <dbReference type="NCBI Taxonomy" id="322104"/>
    <lineage>
        <taxon>Eukaryota</taxon>
        <taxon>Fungi</taxon>
        <taxon>Dikarya</taxon>
        <taxon>Ascomycota</taxon>
        <taxon>Saccharomycotina</taxon>
        <taxon>Pichiomycetes</taxon>
        <taxon>Debaryomycetaceae</taxon>
        <taxon>Scheffersomyces</taxon>
    </lineage>
</organism>
<feature type="transmembrane region" description="Helical" evidence="7">
    <location>
        <begin position="326"/>
        <end position="346"/>
    </location>
</feature>
<dbReference type="Proteomes" id="UP000002258">
    <property type="component" value="Chromosome 3"/>
</dbReference>
<feature type="transmembrane region" description="Helical" evidence="7">
    <location>
        <begin position="45"/>
        <end position="64"/>
    </location>
</feature>